<evidence type="ECO:0000313" key="2">
    <source>
        <dbReference type="EMBL" id="KAF6088510.1"/>
    </source>
</evidence>
<protein>
    <submittedName>
        <fullName evidence="2">Uncharacterized protein</fullName>
    </submittedName>
</protein>
<organism evidence="2 3">
    <name type="scientific">Phyllostomus discolor</name>
    <name type="common">pale spear-nosed bat</name>
    <dbReference type="NCBI Taxonomy" id="89673"/>
    <lineage>
        <taxon>Eukaryota</taxon>
        <taxon>Metazoa</taxon>
        <taxon>Chordata</taxon>
        <taxon>Craniata</taxon>
        <taxon>Vertebrata</taxon>
        <taxon>Euteleostomi</taxon>
        <taxon>Mammalia</taxon>
        <taxon>Eutheria</taxon>
        <taxon>Laurasiatheria</taxon>
        <taxon>Chiroptera</taxon>
        <taxon>Yangochiroptera</taxon>
        <taxon>Phyllostomidae</taxon>
        <taxon>Phyllostominae</taxon>
        <taxon>Phyllostomus</taxon>
    </lineage>
</organism>
<dbReference type="Proteomes" id="UP000664940">
    <property type="component" value="Unassembled WGS sequence"/>
</dbReference>
<feature type="transmembrane region" description="Helical" evidence="1">
    <location>
        <begin position="60"/>
        <end position="81"/>
    </location>
</feature>
<keyword evidence="1" id="KW-0472">Membrane</keyword>
<proteinExistence type="predicted"/>
<evidence type="ECO:0000313" key="3">
    <source>
        <dbReference type="Proteomes" id="UP000664940"/>
    </source>
</evidence>
<accession>A0A834DM29</accession>
<name>A0A834DM29_9CHIR</name>
<keyword evidence="1" id="KW-1133">Transmembrane helix</keyword>
<evidence type="ECO:0000256" key="1">
    <source>
        <dbReference type="SAM" id="Phobius"/>
    </source>
</evidence>
<reference evidence="2 3" key="1">
    <citation type="journal article" date="2020" name="Nature">
        <title>Six reference-quality genomes reveal evolution of bat adaptations.</title>
        <authorList>
            <person name="Jebb D."/>
            <person name="Huang Z."/>
            <person name="Pippel M."/>
            <person name="Hughes G.M."/>
            <person name="Lavrichenko K."/>
            <person name="Devanna P."/>
            <person name="Winkler S."/>
            <person name="Jermiin L.S."/>
            <person name="Skirmuntt E.C."/>
            <person name="Katzourakis A."/>
            <person name="Burkitt-Gray L."/>
            <person name="Ray D.A."/>
            <person name="Sullivan K.A.M."/>
            <person name="Roscito J.G."/>
            <person name="Kirilenko B.M."/>
            <person name="Davalos L.M."/>
            <person name="Corthals A.P."/>
            <person name="Power M.L."/>
            <person name="Jones G."/>
            <person name="Ransome R.D."/>
            <person name="Dechmann D.K.N."/>
            <person name="Locatelli A.G."/>
            <person name="Puechmaille S.J."/>
            <person name="Fedrigo O."/>
            <person name="Jarvis E.D."/>
            <person name="Hiller M."/>
            <person name="Vernes S.C."/>
            <person name="Myers E.W."/>
            <person name="Teeling E.C."/>
        </authorList>
    </citation>
    <scope>NUCLEOTIDE SEQUENCE [LARGE SCALE GENOMIC DNA]</scope>
    <source>
        <strain evidence="2">Bat1K_MPI-CBG_1</strain>
    </source>
</reference>
<dbReference type="AlphaFoldDB" id="A0A834DM29"/>
<dbReference type="EMBL" id="JABVXQ010000010">
    <property type="protein sequence ID" value="KAF6088510.1"/>
    <property type="molecule type" value="Genomic_DNA"/>
</dbReference>
<gene>
    <name evidence="2" type="ORF">HJG60_008333</name>
</gene>
<keyword evidence="1" id="KW-0812">Transmembrane</keyword>
<comment type="caution">
    <text evidence="2">The sequence shown here is derived from an EMBL/GenBank/DDBJ whole genome shotgun (WGS) entry which is preliminary data.</text>
</comment>
<sequence>MHSFWPFGWRHSPYLQACVFKCFCTPVDFVKLSLCYTGSSERLQENYTHTHIYVYTHTRIGVYMCMCVCVCVYIHIPIYIWRCVSACTWWWDPKSLLDVTLSLGADAPSVWPVADPTHRLCSAHTF</sequence>